<proteinExistence type="predicted"/>
<name>A0A6H1WUF3_9BACT</name>
<dbReference type="Proteomes" id="UP000501253">
    <property type="component" value="Chromosome"/>
</dbReference>
<dbReference type="RefSeq" id="WP_168720089.1">
    <property type="nucleotide sequence ID" value="NZ_CP042909.1"/>
</dbReference>
<gene>
    <name evidence="1" type="ORF">FVE67_08005</name>
</gene>
<evidence type="ECO:0000313" key="1">
    <source>
        <dbReference type="EMBL" id="QJA06736.1"/>
    </source>
</evidence>
<protein>
    <submittedName>
        <fullName evidence="1">Uncharacterized protein</fullName>
    </submittedName>
</protein>
<keyword evidence="2" id="KW-1185">Reference proteome</keyword>
<accession>A0A6H1WUF3</accession>
<evidence type="ECO:0000313" key="2">
    <source>
        <dbReference type="Proteomes" id="UP000501253"/>
    </source>
</evidence>
<sequence length="75" mass="8909">MARHKKIERQREIERRRRRRAKLAKLRAKGLFPRPEGYDPRVYPYVAYAVAKGLMSLEEALKRLEEAKLTEGQTQ</sequence>
<reference evidence="1 2" key="1">
    <citation type="submission" date="2019-08" db="EMBL/GenBank/DDBJ databases">
        <title>Complete genome sequence of Thermosulfurimonas marina SU872T, an anaerobic thermophilic chemolithoautotrophic bacterium isolated from a shallow marine hydrothermal vent.</title>
        <authorList>
            <person name="Allioux M."/>
            <person name="Jebbar M."/>
            <person name="Slobodkina G."/>
            <person name="Slobodkin A."/>
            <person name="Moalic Y."/>
            <person name="Frolova A."/>
            <person name="Shao Z."/>
            <person name="Alain K."/>
        </authorList>
    </citation>
    <scope>NUCLEOTIDE SEQUENCE [LARGE SCALE GENOMIC DNA]</scope>
    <source>
        <strain evidence="1 2">SU872</strain>
    </source>
</reference>
<dbReference type="EMBL" id="CP042909">
    <property type="protein sequence ID" value="QJA06736.1"/>
    <property type="molecule type" value="Genomic_DNA"/>
</dbReference>
<dbReference type="KEGG" id="tmai:FVE67_08005"/>
<dbReference type="AlphaFoldDB" id="A0A6H1WUF3"/>
<organism evidence="1 2">
    <name type="scientific">Thermosulfurimonas marina</name>
    <dbReference type="NCBI Taxonomy" id="2047767"/>
    <lineage>
        <taxon>Bacteria</taxon>
        <taxon>Pseudomonadati</taxon>
        <taxon>Thermodesulfobacteriota</taxon>
        <taxon>Thermodesulfobacteria</taxon>
        <taxon>Thermodesulfobacteriales</taxon>
        <taxon>Thermodesulfobacteriaceae</taxon>
        <taxon>Thermosulfurimonas</taxon>
    </lineage>
</organism>